<dbReference type="Proteomes" id="UP000265520">
    <property type="component" value="Unassembled WGS sequence"/>
</dbReference>
<organism evidence="2 3">
    <name type="scientific">Trifolium medium</name>
    <dbReference type="NCBI Taxonomy" id="97028"/>
    <lineage>
        <taxon>Eukaryota</taxon>
        <taxon>Viridiplantae</taxon>
        <taxon>Streptophyta</taxon>
        <taxon>Embryophyta</taxon>
        <taxon>Tracheophyta</taxon>
        <taxon>Spermatophyta</taxon>
        <taxon>Magnoliopsida</taxon>
        <taxon>eudicotyledons</taxon>
        <taxon>Gunneridae</taxon>
        <taxon>Pentapetalae</taxon>
        <taxon>rosids</taxon>
        <taxon>fabids</taxon>
        <taxon>Fabales</taxon>
        <taxon>Fabaceae</taxon>
        <taxon>Papilionoideae</taxon>
        <taxon>50 kb inversion clade</taxon>
        <taxon>NPAAA clade</taxon>
        <taxon>Hologalegina</taxon>
        <taxon>IRL clade</taxon>
        <taxon>Trifolieae</taxon>
        <taxon>Trifolium</taxon>
    </lineage>
</organism>
<sequence>MNSPSNESVKTVSIEKDVSVTADQGKNNNNDVVNIDDLVSEE</sequence>
<evidence type="ECO:0000313" key="3">
    <source>
        <dbReference type="Proteomes" id="UP000265520"/>
    </source>
</evidence>
<evidence type="ECO:0000256" key="1">
    <source>
        <dbReference type="SAM" id="MobiDB-lite"/>
    </source>
</evidence>
<proteinExistence type="predicted"/>
<feature type="compositionally biased region" description="Low complexity" evidence="1">
    <location>
        <begin position="27"/>
        <end position="42"/>
    </location>
</feature>
<evidence type="ECO:0000313" key="2">
    <source>
        <dbReference type="EMBL" id="MCI65168.1"/>
    </source>
</evidence>
<name>A0A392TWA2_9FABA</name>
<feature type="compositionally biased region" description="Polar residues" evidence="1">
    <location>
        <begin position="1"/>
        <end position="11"/>
    </location>
</feature>
<accession>A0A392TWA2</accession>
<reference evidence="2 3" key="1">
    <citation type="journal article" date="2018" name="Front. Plant Sci.">
        <title>Red Clover (Trifolium pratense) and Zigzag Clover (T. medium) - A Picture of Genomic Similarities and Differences.</title>
        <authorList>
            <person name="Dluhosova J."/>
            <person name="Istvanek J."/>
            <person name="Nedelnik J."/>
            <person name="Repkova J."/>
        </authorList>
    </citation>
    <scope>NUCLEOTIDE SEQUENCE [LARGE SCALE GENOMIC DNA]</scope>
    <source>
        <strain evidence="3">cv. 10/8</strain>
        <tissue evidence="2">Leaf</tissue>
    </source>
</reference>
<feature type="non-terminal residue" evidence="2">
    <location>
        <position position="42"/>
    </location>
</feature>
<keyword evidence="3" id="KW-1185">Reference proteome</keyword>
<protein>
    <submittedName>
        <fullName evidence="2">Uncharacterized protein</fullName>
    </submittedName>
</protein>
<dbReference type="AlphaFoldDB" id="A0A392TWA2"/>
<feature type="region of interest" description="Disordered" evidence="1">
    <location>
        <begin position="1"/>
        <end position="42"/>
    </location>
</feature>
<comment type="caution">
    <text evidence="2">The sequence shown here is derived from an EMBL/GenBank/DDBJ whole genome shotgun (WGS) entry which is preliminary data.</text>
</comment>
<dbReference type="EMBL" id="LXQA010670919">
    <property type="protein sequence ID" value="MCI65168.1"/>
    <property type="molecule type" value="Genomic_DNA"/>
</dbReference>